<keyword evidence="7" id="KW-1185">Reference proteome</keyword>
<dbReference type="InterPro" id="IPR003578">
    <property type="entry name" value="Small_GTPase_Rho"/>
</dbReference>
<evidence type="ECO:0000256" key="2">
    <source>
        <dbReference type="ARBA" id="ARBA00022741"/>
    </source>
</evidence>
<dbReference type="InterPro" id="IPR027417">
    <property type="entry name" value="P-loop_NTPase"/>
</dbReference>
<sequence length="265" mass="29313">MQRRNFSIGTWQCGADLKNLKSGRSIDYATKPTFNPLKFTVKIQNKLKYGVFQGEKLSFLGDEGGVFKDEAKKRVVLVRSMDDQDLMRAVQLGSREVLLAFCEAVQRSSPVGSFTKPVAGATPVYASEDYVPTVFDNFSANVVVDGNTVNLGLWDTAGQADYNRLSPLSYRGADVFILAFFLISKASYENIAKKAHYAPTVPIILVGTKVDLREDVQFLSDHPNATLITAAQNVKAVFDAAIKVVLMPPKQEKKRKTRPCINQIP</sequence>
<dbReference type="NCBIfam" id="TIGR00231">
    <property type="entry name" value="small_GTP"/>
    <property type="match status" value="1"/>
</dbReference>
<evidence type="ECO:0000313" key="6">
    <source>
        <dbReference type="EMBL" id="KAK1405209.1"/>
    </source>
</evidence>
<evidence type="ECO:0000313" key="7">
    <source>
        <dbReference type="Proteomes" id="UP001237642"/>
    </source>
</evidence>
<dbReference type="GO" id="GO:0005525">
    <property type="term" value="F:GTP binding"/>
    <property type="evidence" value="ECO:0007669"/>
    <property type="project" value="UniProtKB-KW"/>
</dbReference>
<accession>A0AAD8JKL8</accession>
<evidence type="ECO:0000256" key="4">
    <source>
        <dbReference type="ARBA" id="ARBA00023288"/>
    </source>
</evidence>
<dbReference type="AlphaFoldDB" id="A0AAD8JKL8"/>
<evidence type="ECO:0000313" key="5">
    <source>
        <dbReference type="EMBL" id="KAK1405205.1"/>
    </source>
</evidence>
<evidence type="ECO:0000256" key="1">
    <source>
        <dbReference type="ARBA" id="ARBA00010142"/>
    </source>
</evidence>
<name>A0AAD8JKL8_9APIA</name>
<dbReference type="EMBL" id="JAUIZM010000001">
    <property type="protein sequence ID" value="KAK1405209.1"/>
    <property type="molecule type" value="Genomic_DNA"/>
</dbReference>
<dbReference type="PROSITE" id="PS51420">
    <property type="entry name" value="RHO"/>
    <property type="match status" value="1"/>
</dbReference>
<dbReference type="GO" id="GO:0003924">
    <property type="term" value="F:GTPase activity"/>
    <property type="evidence" value="ECO:0007669"/>
    <property type="project" value="InterPro"/>
</dbReference>
<gene>
    <name evidence="5" type="ORF">POM88_004810</name>
    <name evidence="6" type="ORF">POM88_004814</name>
</gene>
<dbReference type="PRINTS" id="PR00449">
    <property type="entry name" value="RASTRNSFRMNG"/>
</dbReference>
<dbReference type="EMBL" id="JAUIZM010000001">
    <property type="protein sequence ID" value="KAK1405205.1"/>
    <property type="molecule type" value="Genomic_DNA"/>
</dbReference>
<keyword evidence="4" id="KW-0449">Lipoprotein</keyword>
<keyword evidence="2" id="KW-0547">Nucleotide-binding</keyword>
<dbReference type="SMART" id="SM00175">
    <property type="entry name" value="RAB"/>
    <property type="match status" value="1"/>
</dbReference>
<dbReference type="SMART" id="SM00173">
    <property type="entry name" value="RAS"/>
    <property type="match status" value="1"/>
</dbReference>
<comment type="caution">
    <text evidence="6">The sequence shown here is derived from an EMBL/GenBank/DDBJ whole genome shotgun (WGS) entry which is preliminary data.</text>
</comment>
<organism evidence="6 7">
    <name type="scientific">Heracleum sosnowskyi</name>
    <dbReference type="NCBI Taxonomy" id="360622"/>
    <lineage>
        <taxon>Eukaryota</taxon>
        <taxon>Viridiplantae</taxon>
        <taxon>Streptophyta</taxon>
        <taxon>Embryophyta</taxon>
        <taxon>Tracheophyta</taxon>
        <taxon>Spermatophyta</taxon>
        <taxon>Magnoliopsida</taxon>
        <taxon>eudicotyledons</taxon>
        <taxon>Gunneridae</taxon>
        <taxon>Pentapetalae</taxon>
        <taxon>asterids</taxon>
        <taxon>campanulids</taxon>
        <taxon>Apiales</taxon>
        <taxon>Apiaceae</taxon>
        <taxon>Apioideae</taxon>
        <taxon>apioid superclade</taxon>
        <taxon>Tordylieae</taxon>
        <taxon>Tordyliinae</taxon>
        <taxon>Heracleum</taxon>
    </lineage>
</organism>
<dbReference type="SUPFAM" id="SSF52540">
    <property type="entry name" value="P-loop containing nucleoside triphosphate hydrolases"/>
    <property type="match status" value="1"/>
</dbReference>
<dbReference type="Gene3D" id="3.40.50.300">
    <property type="entry name" value="P-loop containing nucleotide triphosphate hydrolases"/>
    <property type="match status" value="1"/>
</dbReference>
<reference evidence="6" key="1">
    <citation type="submission" date="2023-02" db="EMBL/GenBank/DDBJ databases">
        <title>Genome of toxic invasive species Heracleum sosnowskyi carries increased number of genes despite the absence of recent whole-genome duplications.</title>
        <authorList>
            <person name="Schelkunov M."/>
            <person name="Shtratnikova V."/>
            <person name="Makarenko M."/>
            <person name="Klepikova A."/>
            <person name="Omelchenko D."/>
            <person name="Novikova G."/>
            <person name="Obukhova E."/>
            <person name="Bogdanov V."/>
            <person name="Penin A."/>
            <person name="Logacheva M."/>
        </authorList>
    </citation>
    <scope>NUCLEOTIDE SEQUENCE</scope>
    <source>
        <strain evidence="6">Hsosn_3</strain>
        <tissue evidence="6">Leaf</tissue>
    </source>
</reference>
<dbReference type="PANTHER" id="PTHR24072">
    <property type="entry name" value="RHO FAMILY GTPASE"/>
    <property type="match status" value="1"/>
</dbReference>
<dbReference type="Proteomes" id="UP001237642">
    <property type="component" value="Unassembled WGS sequence"/>
</dbReference>
<dbReference type="SMART" id="SM00174">
    <property type="entry name" value="RHO"/>
    <property type="match status" value="1"/>
</dbReference>
<protein>
    <submittedName>
        <fullName evidence="6">Uncharacterized protein</fullName>
    </submittedName>
</protein>
<dbReference type="GO" id="GO:0007264">
    <property type="term" value="P:small GTPase-mediated signal transduction"/>
    <property type="evidence" value="ECO:0007669"/>
    <property type="project" value="InterPro"/>
</dbReference>
<dbReference type="InterPro" id="IPR005225">
    <property type="entry name" value="Small_GTP-bd"/>
</dbReference>
<dbReference type="InterPro" id="IPR001806">
    <property type="entry name" value="Small_GTPase"/>
</dbReference>
<comment type="similarity">
    <text evidence="1">Belongs to the small GTPase superfamily. Rho family.</text>
</comment>
<reference evidence="6" key="2">
    <citation type="submission" date="2023-05" db="EMBL/GenBank/DDBJ databases">
        <authorList>
            <person name="Schelkunov M.I."/>
        </authorList>
    </citation>
    <scope>NUCLEOTIDE SEQUENCE</scope>
    <source>
        <strain evidence="6">Hsosn_3</strain>
        <tissue evidence="6">Leaf</tissue>
    </source>
</reference>
<keyword evidence="3" id="KW-0342">GTP-binding</keyword>
<dbReference type="Pfam" id="PF00071">
    <property type="entry name" value="Ras"/>
    <property type="match status" value="1"/>
</dbReference>
<dbReference type="PROSITE" id="PS51419">
    <property type="entry name" value="RAB"/>
    <property type="match status" value="1"/>
</dbReference>
<evidence type="ECO:0000256" key="3">
    <source>
        <dbReference type="ARBA" id="ARBA00023134"/>
    </source>
</evidence>
<proteinExistence type="inferred from homology"/>